<reference evidence="2 3" key="1">
    <citation type="journal article" date="2020" name="BMC Genomics">
        <title>Intraspecific diversification of the crop wild relative Brassica cretica Lam. using demographic model selection.</title>
        <authorList>
            <person name="Kioukis A."/>
            <person name="Michalopoulou V.A."/>
            <person name="Briers L."/>
            <person name="Pirintsos S."/>
            <person name="Studholme D.J."/>
            <person name="Pavlidis P."/>
            <person name="Sarris P.F."/>
        </authorList>
    </citation>
    <scope>NUCLEOTIDE SEQUENCE [LARGE SCALE GENOMIC DNA]</scope>
    <source>
        <strain evidence="3">cv. PFS-1207/04</strain>
    </source>
</reference>
<dbReference type="Proteomes" id="UP000266723">
    <property type="component" value="Unassembled WGS sequence"/>
</dbReference>
<evidence type="ECO:0000256" key="1">
    <source>
        <dbReference type="SAM" id="MobiDB-lite"/>
    </source>
</evidence>
<comment type="caution">
    <text evidence="2">The sequence shown here is derived from an EMBL/GenBank/DDBJ whole genome shotgun (WGS) entry which is preliminary data.</text>
</comment>
<dbReference type="EMBL" id="QGKV02000832">
    <property type="protein sequence ID" value="KAF3550397.1"/>
    <property type="molecule type" value="Genomic_DNA"/>
</dbReference>
<evidence type="ECO:0000313" key="3">
    <source>
        <dbReference type="Proteomes" id="UP000266723"/>
    </source>
</evidence>
<feature type="compositionally biased region" description="Basic and acidic residues" evidence="1">
    <location>
        <begin position="89"/>
        <end position="104"/>
    </location>
</feature>
<feature type="region of interest" description="Disordered" evidence="1">
    <location>
        <begin position="69"/>
        <end position="104"/>
    </location>
</feature>
<organism evidence="2 3">
    <name type="scientific">Brassica cretica</name>
    <name type="common">Mustard</name>
    <dbReference type="NCBI Taxonomy" id="69181"/>
    <lineage>
        <taxon>Eukaryota</taxon>
        <taxon>Viridiplantae</taxon>
        <taxon>Streptophyta</taxon>
        <taxon>Embryophyta</taxon>
        <taxon>Tracheophyta</taxon>
        <taxon>Spermatophyta</taxon>
        <taxon>Magnoliopsida</taxon>
        <taxon>eudicotyledons</taxon>
        <taxon>Gunneridae</taxon>
        <taxon>Pentapetalae</taxon>
        <taxon>rosids</taxon>
        <taxon>malvids</taxon>
        <taxon>Brassicales</taxon>
        <taxon>Brassicaceae</taxon>
        <taxon>Brassiceae</taxon>
        <taxon>Brassica</taxon>
    </lineage>
</organism>
<protein>
    <submittedName>
        <fullName evidence="2">Uncharacterized protein</fullName>
    </submittedName>
</protein>
<accession>A0ABQ7CH70</accession>
<gene>
    <name evidence="2" type="ORF">DY000_02005884</name>
</gene>
<name>A0ABQ7CH70_BRACR</name>
<keyword evidence="3" id="KW-1185">Reference proteome</keyword>
<sequence>MIEIKYPFARIHLVCVGVSIGVLGGICKHLGSKREWNVLVERVGHRSGQWERPTTPAPDEMKAARSLAAGFGTRSEPTPRRHLSRMRATKTERGPQPARKNEETKLAFRATSRGGVRHPLWKQNDLVERPHTPARVPLILIGNLCFIWAFQVVD</sequence>
<proteinExistence type="predicted"/>
<evidence type="ECO:0000313" key="2">
    <source>
        <dbReference type="EMBL" id="KAF3550397.1"/>
    </source>
</evidence>